<feature type="region of interest" description="Disordered" evidence="1">
    <location>
        <begin position="94"/>
        <end position="143"/>
    </location>
</feature>
<feature type="region of interest" description="Disordered" evidence="1">
    <location>
        <begin position="1"/>
        <end position="68"/>
    </location>
</feature>
<reference evidence="2" key="1">
    <citation type="submission" date="2021-03" db="EMBL/GenBank/DDBJ databases">
        <title>Draft genome sequence of rust myrtle Austropuccinia psidii MF-1, a brazilian biotype.</title>
        <authorList>
            <person name="Quecine M.C."/>
            <person name="Pachon D.M.R."/>
            <person name="Bonatelli M.L."/>
            <person name="Correr F.H."/>
            <person name="Franceschini L.M."/>
            <person name="Leite T.F."/>
            <person name="Margarido G.R.A."/>
            <person name="Almeida C.A."/>
            <person name="Ferrarezi J.A."/>
            <person name="Labate C.A."/>
        </authorList>
    </citation>
    <scope>NUCLEOTIDE SEQUENCE</scope>
    <source>
        <strain evidence="2">MF-1</strain>
    </source>
</reference>
<organism evidence="2 3">
    <name type="scientific">Austropuccinia psidii MF-1</name>
    <dbReference type="NCBI Taxonomy" id="1389203"/>
    <lineage>
        <taxon>Eukaryota</taxon>
        <taxon>Fungi</taxon>
        <taxon>Dikarya</taxon>
        <taxon>Basidiomycota</taxon>
        <taxon>Pucciniomycotina</taxon>
        <taxon>Pucciniomycetes</taxon>
        <taxon>Pucciniales</taxon>
        <taxon>Sphaerophragmiaceae</taxon>
        <taxon>Austropuccinia</taxon>
    </lineage>
</organism>
<name>A0A9Q3DLX8_9BASI</name>
<dbReference type="AlphaFoldDB" id="A0A9Q3DLX8"/>
<accession>A0A9Q3DLX8</accession>
<feature type="compositionally biased region" description="Polar residues" evidence="1">
    <location>
        <begin position="59"/>
        <end position="68"/>
    </location>
</feature>
<dbReference type="Proteomes" id="UP000765509">
    <property type="component" value="Unassembled WGS sequence"/>
</dbReference>
<evidence type="ECO:0000256" key="1">
    <source>
        <dbReference type="SAM" id="MobiDB-lite"/>
    </source>
</evidence>
<evidence type="ECO:0000313" key="3">
    <source>
        <dbReference type="Proteomes" id="UP000765509"/>
    </source>
</evidence>
<evidence type="ECO:0000313" key="2">
    <source>
        <dbReference type="EMBL" id="MBW0502881.1"/>
    </source>
</evidence>
<dbReference type="EMBL" id="AVOT02017061">
    <property type="protein sequence ID" value="MBW0502881.1"/>
    <property type="molecule type" value="Genomic_DNA"/>
</dbReference>
<feature type="compositionally biased region" description="Basic and acidic residues" evidence="1">
    <location>
        <begin position="127"/>
        <end position="136"/>
    </location>
</feature>
<gene>
    <name evidence="2" type="ORF">O181_042596</name>
</gene>
<feature type="compositionally biased region" description="Low complexity" evidence="1">
    <location>
        <begin position="43"/>
        <end position="54"/>
    </location>
</feature>
<keyword evidence="3" id="KW-1185">Reference proteome</keyword>
<proteinExistence type="predicted"/>
<protein>
    <submittedName>
        <fullName evidence="2">Uncharacterized protein</fullName>
    </submittedName>
</protein>
<dbReference type="OrthoDB" id="2157866at2759"/>
<sequence>MSPVHLRNLGVPRNQPEDRESLSRTRSPGRGHLGHSGLEGYGSSSSAPPTSQRSFPMENGQQEVQPSITLRRTCSKLPEDMSQRDVLQRTYGNHQRMESHQAVQTPGGEVNQDKGESSHYTSYRRTAKPDRVHSDSFRLTSSRPTQLSSGFTLFRQQQISGQESPFFTIPGSLQEKTRIQGQKQKILKPKAERVRPNNPEAVGLGERSTKEPEIVVNTCRISTPNNRNITPTQNEHSVVKPESNLNSAELWLQMSQFEEETQKHFAELQESHERMKTLTDSMEKTVKALQECPSQLRKASEETNERLNQVFNEQHQLKRDRDCLDQYINEFFSVYQNMKPQSQDHILNDPYHKEDIKPYFFFVNKESSPHKYQDGDSMSYSEKEALKQLPEP</sequence>
<comment type="caution">
    <text evidence="2">The sequence shown here is derived from an EMBL/GenBank/DDBJ whole genome shotgun (WGS) entry which is preliminary data.</text>
</comment>
<feature type="region of interest" description="Disordered" evidence="1">
    <location>
        <begin position="368"/>
        <end position="392"/>
    </location>
</feature>